<dbReference type="InterPro" id="IPR011701">
    <property type="entry name" value="MFS"/>
</dbReference>
<organism evidence="8 9">
    <name type="scientific">Alectoria fallacina</name>
    <dbReference type="NCBI Taxonomy" id="1903189"/>
    <lineage>
        <taxon>Eukaryota</taxon>
        <taxon>Fungi</taxon>
        <taxon>Dikarya</taxon>
        <taxon>Ascomycota</taxon>
        <taxon>Pezizomycotina</taxon>
        <taxon>Lecanoromycetes</taxon>
        <taxon>OSLEUM clade</taxon>
        <taxon>Lecanoromycetidae</taxon>
        <taxon>Lecanorales</taxon>
        <taxon>Lecanorineae</taxon>
        <taxon>Parmeliaceae</taxon>
        <taxon>Alectoria</taxon>
    </lineage>
</organism>
<name>A0A8H3ETD7_9LECA</name>
<dbReference type="SUPFAM" id="SSF103473">
    <property type="entry name" value="MFS general substrate transporter"/>
    <property type="match status" value="1"/>
</dbReference>
<dbReference type="InterPro" id="IPR020846">
    <property type="entry name" value="MFS_dom"/>
</dbReference>
<dbReference type="GO" id="GO:0005886">
    <property type="term" value="C:plasma membrane"/>
    <property type="evidence" value="ECO:0007669"/>
    <property type="project" value="TreeGrafter"/>
</dbReference>
<dbReference type="OrthoDB" id="6770063at2759"/>
<evidence type="ECO:0000256" key="6">
    <source>
        <dbReference type="SAM" id="Phobius"/>
    </source>
</evidence>
<evidence type="ECO:0000259" key="7">
    <source>
        <dbReference type="PROSITE" id="PS50850"/>
    </source>
</evidence>
<comment type="subcellular location">
    <subcellularLocation>
        <location evidence="1">Membrane</location>
        <topology evidence="1">Multi-pass membrane protein</topology>
    </subcellularLocation>
</comment>
<dbReference type="PANTHER" id="PTHR23501">
    <property type="entry name" value="MAJOR FACILITATOR SUPERFAMILY"/>
    <property type="match status" value="1"/>
</dbReference>
<evidence type="ECO:0000256" key="3">
    <source>
        <dbReference type="ARBA" id="ARBA00022989"/>
    </source>
</evidence>
<feature type="transmembrane region" description="Helical" evidence="6">
    <location>
        <begin position="368"/>
        <end position="390"/>
    </location>
</feature>
<evidence type="ECO:0000313" key="9">
    <source>
        <dbReference type="Proteomes" id="UP000664203"/>
    </source>
</evidence>
<dbReference type="EMBL" id="CAJPDR010000039">
    <property type="protein sequence ID" value="CAF9910063.1"/>
    <property type="molecule type" value="Genomic_DNA"/>
</dbReference>
<evidence type="ECO:0000256" key="2">
    <source>
        <dbReference type="ARBA" id="ARBA00022692"/>
    </source>
</evidence>
<dbReference type="AlphaFoldDB" id="A0A8H3ETD7"/>
<evidence type="ECO:0000256" key="5">
    <source>
        <dbReference type="SAM" id="MobiDB-lite"/>
    </source>
</evidence>
<keyword evidence="4 6" id="KW-0472">Membrane</keyword>
<dbReference type="Gene3D" id="1.20.1720.10">
    <property type="entry name" value="Multidrug resistance protein D"/>
    <property type="match status" value="1"/>
</dbReference>
<evidence type="ECO:0000256" key="1">
    <source>
        <dbReference type="ARBA" id="ARBA00004141"/>
    </source>
</evidence>
<feature type="transmembrane region" description="Helical" evidence="6">
    <location>
        <begin position="288"/>
        <end position="308"/>
    </location>
</feature>
<feature type="transmembrane region" description="Helical" evidence="6">
    <location>
        <begin position="215"/>
        <end position="238"/>
    </location>
</feature>
<keyword evidence="3 6" id="KW-1133">Transmembrane helix</keyword>
<reference evidence="8" key="1">
    <citation type="submission" date="2021-03" db="EMBL/GenBank/DDBJ databases">
        <authorList>
            <person name="Tagirdzhanova G."/>
        </authorList>
    </citation>
    <scope>NUCLEOTIDE SEQUENCE</scope>
</reference>
<sequence>MARSTTSVPTSLRTRTTPTDQNGDVGSGPTSSANDTADSRTGHITLETFKDHQSNKLPHKKLMVVFPAIALAQMISYLDQTSVSTAVPAIGSSLNLGPSISWVAASFLIASTSVQLLNGRLSDIFGRKPLLLTCMGMLAVGNLVAGFSTSPAMLFAFRALSGLGGGAINALVMIIASDVTTLKERGKYNGFIGASVALGNGIGPLIGGAVTEKASWHWCMWFIVPFILCVMIFLALVIPKSRVSGDIGTKLKMIDWAGLLINIAAVLLILIPISMGGAAFAWNSPLVVTMLAVGGTMILVFLLVEWRFARLPIMPLSGTILNNVLETRLIGHLSESLITQLTSSAYALSSLDLTPPQHELVLDAYMSGMHSVFIMYAPLIGVSFIAASLIKDRGVAEKDASAAERKDAAGDGEIVEMMDNK</sequence>
<gene>
    <name evidence="8" type="ORF">ALECFALPRED_006145</name>
</gene>
<dbReference type="GO" id="GO:0022857">
    <property type="term" value="F:transmembrane transporter activity"/>
    <property type="evidence" value="ECO:0007669"/>
    <property type="project" value="InterPro"/>
</dbReference>
<feature type="transmembrane region" description="Helical" evidence="6">
    <location>
        <begin position="329"/>
        <end position="348"/>
    </location>
</feature>
<feature type="transmembrane region" description="Helical" evidence="6">
    <location>
        <begin position="155"/>
        <end position="176"/>
    </location>
</feature>
<feature type="transmembrane region" description="Helical" evidence="6">
    <location>
        <begin position="188"/>
        <end position="209"/>
    </location>
</feature>
<evidence type="ECO:0000313" key="8">
    <source>
        <dbReference type="EMBL" id="CAF9910063.1"/>
    </source>
</evidence>
<feature type="compositionally biased region" description="Polar residues" evidence="5">
    <location>
        <begin position="1"/>
        <end position="36"/>
    </location>
</feature>
<feature type="domain" description="Major facilitator superfamily (MFS) profile" evidence="7">
    <location>
        <begin position="65"/>
        <end position="421"/>
    </location>
</feature>
<dbReference type="Pfam" id="PF07690">
    <property type="entry name" value="MFS_1"/>
    <property type="match status" value="1"/>
</dbReference>
<dbReference type="Proteomes" id="UP000664203">
    <property type="component" value="Unassembled WGS sequence"/>
</dbReference>
<dbReference type="PANTHER" id="PTHR23501:SF78">
    <property type="entry name" value="MAJOR FACILITATOR SUPERFAMILY (MFS) PROFILE DOMAIN-CONTAINING PROTEIN-RELATED"/>
    <property type="match status" value="1"/>
</dbReference>
<keyword evidence="9" id="KW-1185">Reference proteome</keyword>
<accession>A0A8H3ETD7</accession>
<evidence type="ECO:0000256" key="4">
    <source>
        <dbReference type="ARBA" id="ARBA00023136"/>
    </source>
</evidence>
<feature type="transmembrane region" description="Helical" evidence="6">
    <location>
        <begin position="130"/>
        <end position="149"/>
    </location>
</feature>
<dbReference type="InterPro" id="IPR036259">
    <property type="entry name" value="MFS_trans_sf"/>
</dbReference>
<dbReference type="PROSITE" id="PS50850">
    <property type="entry name" value="MFS"/>
    <property type="match status" value="1"/>
</dbReference>
<comment type="caution">
    <text evidence="8">The sequence shown here is derived from an EMBL/GenBank/DDBJ whole genome shotgun (WGS) entry which is preliminary data.</text>
</comment>
<protein>
    <recommendedName>
        <fullName evidence="7">Major facilitator superfamily (MFS) profile domain-containing protein</fullName>
    </recommendedName>
</protein>
<dbReference type="PRINTS" id="PR01036">
    <property type="entry name" value="TCRTETB"/>
</dbReference>
<proteinExistence type="predicted"/>
<feature type="region of interest" description="Disordered" evidence="5">
    <location>
        <begin position="1"/>
        <end position="38"/>
    </location>
</feature>
<keyword evidence="2 6" id="KW-0812">Transmembrane</keyword>
<feature type="transmembrane region" description="Helical" evidence="6">
    <location>
        <begin position="259"/>
        <end position="282"/>
    </location>
</feature>